<protein>
    <submittedName>
        <fullName evidence="2">Uncharacterized protein</fullName>
    </submittedName>
</protein>
<dbReference type="STRING" id="69332.A0A388KKW0"/>
<comment type="caution">
    <text evidence="2">The sequence shown here is derived from an EMBL/GenBank/DDBJ whole genome shotgun (WGS) entry which is preliminary data.</text>
</comment>
<sequence>MYNKFLADQEKETKKKEEEERLKKQKEEDERKEKWKKERQQLESEMGERIDKKLEKVCEAVKVNRQPDATGSSSMDNELAKLRRENEDLRKALLGEGEDDRVRKLQKEVNDLRKQVLDKSGRDDEMTALRHEIEQLRESTVKEQEIVGLKRLIEQLKTETLHWKDEALRSGNKRGNIVVSTPETSTRRTPRARWTGGDATPESSWRMEYKKLQSMRRVDSLEVEALKKKKAEAEAEVAAGR</sequence>
<keyword evidence="3" id="KW-1185">Reference proteome</keyword>
<accession>A0A388KKW0</accession>
<feature type="region of interest" description="Disordered" evidence="1">
    <location>
        <begin position="1"/>
        <end position="47"/>
    </location>
</feature>
<dbReference type="Gramene" id="GBG70691">
    <property type="protein sequence ID" value="GBG70691"/>
    <property type="gene ID" value="CBR_g7990"/>
</dbReference>
<feature type="compositionally biased region" description="Basic and acidic residues" evidence="1">
    <location>
        <begin position="7"/>
        <end position="47"/>
    </location>
</feature>
<gene>
    <name evidence="2" type="ORF">CBR_g7990</name>
</gene>
<evidence type="ECO:0000313" key="3">
    <source>
        <dbReference type="Proteomes" id="UP000265515"/>
    </source>
</evidence>
<dbReference type="Proteomes" id="UP000265515">
    <property type="component" value="Unassembled WGS sequence"/>
</dbReference>
<dbReference type="EMBL" id="BFEA01000134">
    <property type="protein sequence ID" value="GBG70691.1"/>
    <property type="molecule type" value="Genomic_DNA"/>
</dbReference>
<feature type="region of interest" description="Disordered" evidence="1">
    <location>
        <begin position="174"/>
        <end position="203"/>
    </location>
</feature>
<evidence type="ECO:0000313" key="2">
    <source>
        <dbReference type="EMBL" id="GBG70691.1"/>
    </source>
</evidence>
<organism evidence="2 3">
    <name type="scientific">Chara braunii</name>
    <name type="common">Braun's stonewort</name>
    <dbReference type="NCBI Taxonomy" id="69332"/>
    <lineage>
        <taxon>Eukaryota</taxon>
        <taxon>Viridiplantae</taxon>
        <taxon>Streptophyta</taxon>
        <taxon>Charophyceae</taxon>
        <taxon>Charales</taxon>
        <taxon>Characeae</taxon>
        <taxon>Chara</taxon>
    </lineage>
</organism>
<dbReference type="AlphaFoldDB" id="A0A388KKW0"/>
<reference evidence="2 3" key="1">
    <citation type="journal article" date="2018" name="Cell">
        <title>The Chara Genome: Secondary Complexity and Implications for Plant Terrestrialization.</title>
        <authorList>
            <person name="Nishiyama T."/>
            <person name="Sakayama H."/>
            <person name="Vries J.D."/>
            <person name="Buschmann H."/>
            <person name="Saint-Marcoux D."/>
            <person name="Ullrich K.K."/>
            <person name="Haas F.B."/>
            <person name="Vanderstraeten L."/>
            <person name="Becker D."/>
            <person name="Lang D."/>
            <person name="Vosolsobe S."/>
            <person name="Rombauts S."/>
            <person name="Wilhelmsson P.K.I."/>
            <person name="Janitza P."/>
            <person name="Kern R."/>
            <person name="Heyl A."/>
            <person name="Rumpler F."/>
            <person name="Villalobos L.I.A.C."/>
            <person name="Clay J.M."/>
            <person name="Skokan R."/>
            <person name="Toyoda A."/>
            <person name="Suzuki Y."/>
            <person name="Kagoshima H."/>
            <person name="Schijlen E."/>
            <person name="Tajeshwar N."/>
            <person name="Catarino B."/>
            <person name="Hetherington A.J."/>
            <person name="Saltykova A."/>
            <person name="Bonnot C."/>
            <person name="Breuninger H."/>
            <person name="Symeonidi A."/>
            <person name="Radhakrishnan G.V."/>
            <person name="Van Nieuwerburgh F."/>
            <person name="Deforce D."/>
            <person name="Chang C."/>
            <person name="Karol K.G."/>
            <person name="Hedrich R."/>
            <person name="Ulvskov P."/>
            <person name="Glockner G."/>
            <person name="Delwiche C.F."/>
            <person name="Petrasek J."/>
            <person name="Van de Peer Y."/>
            <person name="Friml J."/>
            <person name="Beilby M."/>
            <person name="Dolan L."/>
            <person name="Kohara Y."/>
            <person name="Sugano S."/>
            <person name="Fujiyama A."/>
            <person name="Delaux P.-M."/>
            <person name="Quint M."/>
            <person name="TheiBen G."/>
            <person name="Hagemann M."/>
            <person name="Harholt J."/>
            <person name="Dunand C."/>
            <person name="Zachgo S."/>
            <person name="Langdale J."/>
            <person name="Maumus F."/>
            <person name="Straeten D.V.D."/>
            <person name="Gould S.B."/>
            <person name="Rensing S.A."/>
        </authorList>
    </citation>
    <scope>NUCLEOTIDE SEQUENCE [LARGE SCALE GENOMIC DNA]</scope>
    <source>
        <strain evidence="2 3">S276</strain>
    </source>
</reference>
<evidence type="ECO:0000256" key="1">
    <source>
        <dbReference type="SAM" id="MobiDB-lite"/>
    </source>
</evidence>
<name>A0A388KKW0_CHABU</name>
<proteinExistence type="predicted"/>